<dbReference type="Gene3D" id="1.10.600.10">
    <property type="entry name" value="Farnesyl Diphosphate Synthase"/>
    <property type="match status" value="1"/>
</dbReference>
<dbReference type="InterPro" id="IPR008949">
    <property type="entry name" value="Isoprenoid_synthase_dom_sf"/>
</dbReference>
<proteinExistence type="predicted"/>
<sequence length="181" mass="20601">MSYAILIRYGQKVNASLMNPATILGSCDPIRKPVFSTSLETFIAYLHGLAVEVLDREQGHRRSIDDYLKLRQYTTGLKPCLFIYEMRMDLRDEVFYHPVIVDLAECITVGLCSDRQYIISYNKEQAAGNEDRNMISIIMLELGLDVTAVQWLGQCIITPQFRNDSMMVLGRFLHVGLPSTS</sequence>
<dbReference type="Proteomes" id="UP000807769">
    <property type="component" value="Unassembled WGS sequence"/>
</dbReference>
<name>A0A9P7E926_9AGAM</name>
<dbReference type="EMBL" id="JABBWG010000022">
    <property type="protein sequence ID" value="KAG1813964.1"/>
    <property type="molecule type" value="Genomic_DNA"/>
</dbReference>
<evidence type="ECO:0000313" key="2">
    <source>
        <dbReference type="Proteomes" id="UP000807769"/>
    </source>
</evidence>
<accession>A0A9P7E926</accession>
<dbReference type="GeneID" id="64637082"/>
<dbReference type="SUPFAM" id="SSF48576">
    <property type="entry name" value="Terpenoid synthases"/>
    <property type="match status" value="1"/>
</dbReference>
<protein>
    <submittedName>
        <fullName evidence="1">Uncharacterized protein</fullName>
    </submittedName>
</protein>
<organism evidence="1 2">
    <name type="scientific">Suillus subaureus</name>
    <dbReference type="NCBI Taxonomy" id="48587"/>
    <lineage>
        <taxon>Eukaryota</taxon>
        <taxon>Fungi</taxon>
        <taxon>Dikarya</taxon>
        <taxon>Basidiomycota</taxon>
        <taxon>Agaricomycotina</taxon>
        <taxon>Agaricomycetes</taxon>
        <taxon>Agaricomycetidae</taxon>
        <taxon>Boletales</taxon>
        <taxon>Suillineae</taxon>
        <taxon>Suillaceae</taxon>
        <taxon>Suillus</taxon>
    </lineage>
</organism>
<dbReference type="OrthoDB" id="2861623at2759"/>
<comment type="caution">
    <text evidence="1">The sequence shown here is derived from an EMBL/GenBank/DDBJ whole genome shotgun (WGS) entry which is preliminary data.</text>
</comment>
<evidence type="ECO:0000313" key="1">
    <source>
        <dbReference type="EMBL" id="KAG1813964.1"/>
    </source>
</evidence>
<gene>
    <name evidence="1" type="ORF">BJ212DRAFT_386147</name>
</gene>
<dbReference type="AlphaFoldDB" id="A0A9P7E926"/>
<dbReference type="Pfam" id="PF19086">
    <property type="entry name" value="Terpene_syn_C_2"/>
    <property type="match status" value="1"/>
</dbReference>
<dbReference type="RefSeq" id="XP_041191600.1">
    <property type="nucleotide sequence ID" value="XM_041343066.1"/>
</dbReference>
<keyword evidence="2" id="KW-1185">Reference proteome</keyword>
<reference evidence="1" key="1">
    <citation type="journal article" date="2020" name="New Phytol.">
        <title>Comparative genomics reveals dynamic genome evolution in host specialist ectomycorrhizal fungi.</title>
        <authorList>
            <person name="Lofgren L.A."/>
            <person name="Nguyen N.H."/>
            <person name="Vilgalys R."/>
            <person name="Ruytinx J."/>
            <person name="Liao H.L."/>
            <person name="Branco S."/>
            <person name="Kuo A."/>
            <person name="LaButti K."/>
            <person name="Lipzen A."/>
            <person name="Andreopoulos W."/>
            <person name="Pangilinan J."/>
            <person name="Riley R."/>
            <person name="Hundley H."/>
            <person name="Na H."/>
            <person name="Barry K."/>
            <person name="Grigoriev I.V."/>
            <person name="Stajich J.E."/>
            <person name="Kennedy P.G."/>
        </authorList>
    </citation>
    <scope>NUCLEOTIDE SEQUENCE</scope>
    <source>
        <strain evidence="1">MN1</strain>
    </source>
</reference>